<evidence type="ECO:0000313" key="2">
    <source>
        <dbReference type="Proteomes" id="UP000789396"/>
    </source>
</evidence>
<proteinExistence type="predicted"/>
<dbReference type="EMBL" id="CAJVPZ010067367">
    <property type="protein sequence ID" value="CAG8797028.1"/>
    <property type="molecule type" value="Genomic_DNA"/>
</dbReference>
<dbReference type="OrthoDB" id="2428298at2759"/>
<accession>A0A9N9JTV8</accession>
<dbReference type="Proteomes" id="UP000789396">
    <property type="component" value="Unassembled WGS sequence"/>
</dbReference>
<gene>
    <name evidence="1" type="ORF">RFULGI_LOCUS17337</name>
</gene>
<keyword evidence="2" id="KW-1185">Reference proteome</keyword>
<protein>
    <submittedName>
        <fullName evidence="1">6309_t:CDS:1</fullName>
    </submittedName>
</protein>
<evidence type="ECO:0000313" key="1">
    <source>
        <dbReference type="EMBL" id="CAG8797028.1"/>
    </source>
</evidence>
<sequence length="76" mass="8946">VKHRHAIYTTYKTNYAIRSSGILITEPSGSETSHSYFHKKYGVSINHDDILKEYLDLPVKEINILDYWKNKSKNFQ</sequence>
<reference evidence="1" key="1">
    <citation type="submission" date="2021-06" db="EMBL/GenBank/DDBJ databases">
        <authorList>
            <person name="Kallberg Y."/>
            <person name="Tangrot J."/>
            <person name="Rosling A."/>
        </authorList>
    </citation>
    <scope>NUCLEOTIDE SEQUENCE</scope>
    <source>
        <strain evidence="1">IN212</strain>
    </source>
</reference>
<organism evidence="1 2">
    <name type="scientific">Racocetra fulgida</name>
    <dbReference type="NCBI Taxonomy" id="60492"/>
    <lineage>
        <taxon>Eukaryota</taxon>
        <taxon>Fungi</taxon>
        <taxon>Fungi incertae sedis</taxon>
        <taxon>Mucoromycota</taxon>
        <taxon>Glomeromycotina</taxon>
        <taxon>Glomeromycetes</taxon>
        <taxon>Diversisporales</taxon>
        <taxon>Gigasporaceae</taxon>
        <taxon>Racocetra</taxon>
    </lineage>
</organism>
<comment type="caution">
    <text evidence="1">The sequence shown here is derived from an EMBL/GenBank/DDBJ whole genome shotgun (WGS) entry which is preliminary data.</text>
</comment>
<name>A0A9N9JTV8_9GLOM</name>
<feature type="non-terminal residue" evidence="1">
    <location>
        <position position="1"/>
    </location>
</feature>
<dbReference type="AlphaFoldDB" id="A0A9N9JTV8"/>